<dbReference type="Gene3D" id="3.90.550.10">
    <property type="entry name" value="Spore Coat Polysaccharide Biosynthesis Protein SpsA, Chain A"/>
    <property type="match status" value="1"/>
</dbReference>
<protein>
    <recommendedName>
        <fullName evidence="1">Glycosyltransferase 2-like domain-containing protein</fullName>
    </recommendedName>
</protein>
<proteinExistence type="predicted"/>
<name>A0A5A7MTS0_9PROT</name>
<dbReference type="InterPro" id="IPR029044">
    <property type="entry name" value="Nucleotide-diphossugar_trans"/>
</dbReference>
<evidence type="ECO:0000313" key="3">
    <source>
        <dbReference type="Proteomes" id="UP000322084"/>
    </source>
</evidence>
<dbReference type="AlphaFoldDB" id="A0A5A7MTS0"/>
<dbReference type="EMBL" id="BKCL01000011">
    <property type="protein sequence ID" value="GEQ99004.1"/>
    <property type="molecule type" value="Genomic_DNA"/>
</dbReference>
<dbReference type="GO" id="GO:0016758">
    <property type="term" value="F:hexosyltransferase activity"/>
    <property type="evidence" value="ECO:0007669"/>
    <property type="project" value="UniProtKB-ARBA"/>
</dbReference>
<dbReference type="PANTHER" id="PTHR22916:SF3">
    <property type="entry name" value="UDP-GLCNAC:BETAGAL BETA-1,3-N-ACETYLGLUCOSAMINYLTRANSFERASE-LIKE PROTEIN 1"/>
    <property type="match status" value="1"/>
</dbReference>
<dbReference type="Proteomes" id="UP000322084">
    <property type="component" value="Unassembled WGS sequence"/>
</dbReference>
<dbReference type="PANTHER" id="PTHR22916">
    <property type="entry name" value="GLYCOSYLTRANSFERASE"/>
    <property type="match status" value="1"/>
</dbReference>
<dbReference type="Pfam" id="PF00535">
    <property type="entry name" value="Glycos_transf_2"/>
    <property type="match status" value="1"/>
</dbReference>
<gene>
    <name evidence="2" type="ORF">JCM17844_26410</name>
</gene>
<dbReference type="RefSeq" id="WP_150001185.1">
    <property type="nucleotide sequence ID" value="NZ_BKCL01000011.1"/>
</dbReference>
<feature type="domain" description="Glycosyltransferase 2-like" evidence="1">
    <location>
        <begin position="4"/>
        <end position="108"/>
    </location>
</feature>
<dbReference type="InterPro" id="IPR001173">
    <property type="entry name" value="Glyco_trans_2-like"/>
</dbReference>
<dbReference type="SUPFAM" id="SSF53448">
    <property type="entry name" value="Nucleotide-diphospho-sugar transferases"/>
    <property type="match status" value="1"/>
</dbReference>
<dbReference type="CDD" id="cd00761">
    <property type="entry name" value="Glyco_tranf_GTA_type"/>
    <property type="match status" value="1"/>
</dbReference>
<evidence type="ECO:0000259" key="1">
    <source>
        <dbReference type="Pfam" id="PF00535"/>
    </source>
</evidence>
<comment type="caution">
    <text evidence="2">The sequence shown here is derived from an EMBL/GenBank/DDBJ whole genome shotgun (WGS) entry which is preliminary data.</text>
</comment>
<accession>A0A5A7MTS0</accession>
<organism evidence="2 3">
    <name type="scientific">Iodidimonas gelatinilytica</name>
    <dbReference type="NCBI Taxonomy" id="1236966"/>
    <lineage>
        <taxon>Bacteria</taxon>
        <taxon>Pseudomonadati</taxon>
        <taxon>Pseudomonadota</taxon>
        <taxon>Alphaproteobacteria</taxon>
        <taxon>Iodidimonadales</taxon>
        <taxon>Iodidimonadaceae</taxon>
        <taxon>Iodidimonas</taxon>
    </lineage>
</organism>
<evidence type="ECO:0000313" key="2">
    <source>
        <dbReference type="EMBL" id="GEQ99004.1"/>
    </source>
</evidence>
<reference evidence="2 3" key="1">
    <citation type="submission" date="2019-09" db="EMBL/GenBank/DDBJ databases">
        <title>NBRP : Genome information of microbial organism related human and environment.</title>
        <authorList>
            <person name="Hattori M."/>
            <person name="Oshima K."/>
            <person name="Inaba H."/>
            <person name="Suda W."/>
            <person name="Sakamoto M."/>
            <person name="Iino T."/>
            <person name="Kitahara M."/>
            <person name="Oshida Y."/>
            <person name="Iida T."/>
            <person name="Kudo T."/>
            <person name="Itoh T."/>
            <person name="Ohkuma M."/>
        </authorList>
    </citation>
    <scope>NUCLEOTIDE SEQUENCE [LARGE SCALE GENOMIC DNA]</scope>
    <source>
        <strain evidence="2 3">Hi-2</strain>
    </source>
</reference>
<sequence>MKFTIFTPTYNRKNLIYNVYESLLAQSYKNFEWIIIDDGSTDGTDEYVQRLIKEDKIYIKYHLKKNGGPHTAHNKALDLAQGDLFLRFDSDDRCVPETLATFLKYWDELSPEEKQEFSGISCLCMDRDGNIVGDRYPENKFIATISDLKNFKGEKWGFHRTDVLRKFPFPVFEGRILLRKPLCGTKFV</sequence>